<evidence type="ECO:0000256" key="9">
    <source>
        <dbReference type="NCBIfam" id="TIGR00362"/>
    </source>
</evidence>
<evidence type="ECO:0000256" key="12">
    <source>
        <dbReference type="SAM" id="MobiDB-lite"/>
    </source>
</evidence>
<reference evidence="15 16" key="1">
    <citation type="submission" date="2019-07" db="EMBL/GenBank/DDBJ databases">
        <title>Whole genome shotgun sequence of Halomonas halophila NBRC 102604.</title>
        <authorList>
            <person name="Hosoyama A."/>
            <person name="Uohara A."/>
            <person name="Ohji S."/>
            <person name="Ichikawa N."/>
        </authorList>
    </citation>
    <scope>NUCLEOTIDE SEQUENCE [LARGE SCALE GENOMIC DNA]</scope>
    <source>
        <strain evidence="15 16">NBRC 102604</strain>
    </source>
</reference>
<dbReference type="SMART" id="SM00760">
    <property type="entry name" value="Bac_DnaA_C"/>
    <property type="match status" value="1"/>
</dbReference>
<dbReference type="InterPro" id="IPR013159">
    <property type="entry name" value="DnaA_C"/>
</dbReference>
<comment type="function">
    <text evidence="8 10">Plays an essential role in the initiation and regulation of chromosomal replication. ATP-DnaA binds to the origin of replication (oriC) to initiate formation of the DNA replication initiation complex once per cell cycle. Binds the DnaA box (a 9 base pair repeat at the origin) and separates the double-stranded (ds)DNA. Forms a right-handed helical filament on oriC DNA; dsDNA binds to the exterior of the filament while single-stranded (ss)DNA is stabiized in the filament's interior. The ATP-DnaA-oriC complex binds and stabilizes one strand of the AT-rich DNA unwinding element (DUE), permitting loading of DNA polymerase. After initiation quickly degrades to an ADP-DnaA complex that is not apt for DNA replication. Binds acidic phospholipids.</text>
</comment>
<dbReference type="Pfam" id="PF11638">
    <property type="entry name" value="DnaA_N"/>
    <property type="match status" value="1"/>
</dbReference>
<feature type="domain" description="Chromosomal replication initiator DnaA C-terminal" evidence="14">
    <location>
        <begin position="396"/>
        <end position="465"/>
    </location>
</feature>
<feature type="binding site" evidence="8">
    <location>
        <position position="200"/>
    </location>
    <ligand>
        <name>ATP</name>
        <dbReference type="ChEBI" id="CHEBI:30616"/>
    </ligand>
</feature>
<evidence type="ECO:0000256" key="6">
    <source>
        <dbReference type="ARBA" id="ARBA00023121"/>
    </source>
</evidence>
<evidence type="ECO:0000259" key="14">
    <source>
        <dbReference type="SMART" id="SM00760"/>
    </source>
</evidence>
<keyword evidence="16" id="KW-1185">Reference proteome</keyword>
<keyword evidence="5 8" id="KW-0067">ATP-binding</keyword>
<keyword evidence="6 8" id="KW-0446">Lipid-binding</keyword>
<dbReference type="PANTHER" id="PTHR30050:SF2">
    <property type="entry name" value="CHROMOSOMAL REPLICATION INITIATOR PROTEIN DNAA"/>
    <property type="match status" value="1"/>
</dbReference>
<keyword evidence="7 8" id="KW-0238">DNA-binding</keyword>
<evidence type="ECO:0000256" key="11">
    <source>
        <dbReference type="RuleBase" id="RU004227"/>
    </source>
</evidence>
<dbReference type="Proteomes" id="UP000321121">
    <property type="component" value="Unassembled WGS sequence"/>
</dbReference>
<dbReference type="Pfam" id="PF00308">
    <property type="entry name" value="Bac_DnaA"/>
    <property type="match status" value="1"/>
</dbReference>
<dbReference type="EMBL" id="BJUS01000022">
    <property type="protein sequence ID" value="GEK73481.1"/>
    <property type="molecule type" value="Genomic_DNA"/>
</dbReference>
<feature type="region of interest" description="Domain III, AAA+ region" evidence="8">
    <location>
        <begin position="152"/>
        <end position="368"/>
    </location>
</feature>
<feature type="compositionally biased region" description="Basic and acidic residues" evidence="12">
    <location>
        <begin position="122"/>
        <end position="137"/>
    </location>
</feature>
<comment type="subcellular location">
    <subcellularLocation>
        <location evidence="8">Cytoplasm</location>
    </subcellularLocation>
</comment>
<feature type="region of interest" description="Disordered" evidence="12">
    <location>
        <begin position="81"/>
        <end position="152"/>
    </location>
</feature>
<dbReference type="NCBIfam" id="TIGR00362">
    <property type="entry name" value="DnaA"/>
    <property type="match status" value="1"/>
</dbReference>
<feature type="binding site" evidence="8">
    <location>
        <position position="198"/>
    </location>
    <ligand>
        <name>ATP</name>
        <dbReference type="ChEBI" id="CHEBI:30616"/>
    </ligand>
</feature>
<dbReference type="InterPro" id="IPR038454">
    <property type="entry name" value="DnaA_N_sf"/>
</dbReference>
<dbReference type="Gene3D" id="1.10.1750.10">
    <property type="match status" value="1"/>
</dbReference>
<evidence type="ECO:0000313" key="15">
    <source>
        <dbReference type="EMBL" id="GEK73481.1"/>
    </source>
</evidence>
<feature type="region of interest" description="Domain I, interacts with DnaA modulators" evidence="8">
    <location>
        <begin position="1"/>
        <end position="101"/>
    </location>
</feature>
<dbReference type="InterPro" id="IPR001957">
    <property type="entry name" value="Chromosome_initiator_DnaA"/>
</dbReference>
<evidence type="ECO:0000256" key="5">
    <source>
        <dbReference type="ARBA" id="ARBA00022840"/>
    </source>
</evidence>
<dbReference type="InterPro" id="IPR020591">
    <property type="entry name" value="Chromosome_initiator_DnaA-like"/>
</dbReference>
<comment type="domain">
    <text evidence="8">Domain I is involved in oligomerization and binding regulators, domain II is flexibile and of varying length in different bacteria, domain III forms the AAA+ region, while domain IV binds dsDNA.</text>
</comment>
<comment type="caution">
    <text evidence="8">Lacks conserved residue(s) required for the propagation of feature annotation.</text>
</comment>
<dbReference type="Gene3D" id="3.30.300.180">
    <property type="match status" value="1"/>
</dbReference>
<dbReference type="Gene3D" id="1.10.8.60">
    <property type="match status" value="1"/>
</dbReference>
<keyword evidence="2 8" id="KW-0963">Cytoplasm</keyword>
<feature type="binding site" evidence="8">
    <location>
        <position position="199"/>
    </location>
    <ligand>
        <name>ATP</name>
        <dbReference type="ChEBI" id="CHEBI:30616"/>
    </ligand>
</feature>
<evidence type="ECO:0000256" key="10">
    <source>
        <dbReference type="RuleBase" id="RU000577"/>
    </source>
</evidence>
<keyword evidence="3 8" id="KW-0235">DNA replication</keyword>
<evidence type="ECO:0000256" key="8">
    <source>
        <dbReference type="HAMAP-Rule" id="MF_00377"/>
    </source>
</evidence>
<evidence type="ECO:0000256" key="3">
    <source>
        <dbReference type="ARBA" id="ARBA00022705"/>
    </source>
</evidence>
<evidence type="ECO:0000256" key="2">
    <source>
        <dbReference type="ARBA" id="ARBA00022490"/>
    </source>
</evidence>
<feature type="region of interest" description="Domain IV, binds dsDNA" evidence="8">
    <location>
        <begin position="369"/>
        <end position="488"/>
    </location>
</feature>
<evidence type="ECO:0000256" key="4">
    <source>
        <dbReference type="ARBA" id="ARBA00022741"/>
    </source>
</evidence>
<dbReference type="CDD" id="cd00009">
    <property type="entry name" value="AAA"/>
    <property type="match status" value="1"/>
</dbReference>
<dbReference type="Pfam" id="PF08299">
    <property type="entry name" value="Bac_DnaA_C"/>
    <property type="match status" value="1"/>
</dbReference>
<evidence type="ECO:0000259" key="13">
    <source>
        <dbReference type="SMART" id="SM00382"/>
    </source>
</evidence>
<dbReference type="HAMAP" id="MF_00377">
    <property type="entry name" value="DnaA_bact"/>
    <property type="match status" value="1"/>
</dbReference>
<dbReference type="InterPro" id="IPR003593">
    <property type="entry name" value="AAA+_ATPase"/>
</dbReference>
<dbReference type="InterPro" id="IPR018312">
    <property type="entry name" value="Chromosome_initiator_DnaA_CS"/>
</dbReference>
<dbReference type="Gene3D" id="3.40.50.300">
    <property type="entry name" value="P-loop containing nucleotide triphosphate hydrolases"/>
    <property type="match status" value="1"/>
</dbReference>
<proteinExistence type="inferred from homology"/>
<dbReference type="PROSITE" id="PS01008">
    <property type="entry name" value="DNAA"/>
    <property type="match status" value="1"/>
</dbReference>
<evidence type="ECO:0000256" key="1">
    <source>
        <dbReference type="ARBA" id="ARBA00006583"/>
    </source>
</evidence>
<dbReference type="CDD" id="cd06571">
    <property type="entry name" value="Bac_DnaA_C"/>
    <property type="match status" value="1"/>
</dbReference>
<dbReference type="RefSeq" id="WP_046078887.1">
    <property type="nucleotide sequence ID" value="NZ_BJUS01000022.1"/>
</dbReference>
<dbReference type="PRINTS" id="PR00051">
    <property type="entry name" value="DNAA"/>
</dbReference>
<accession>A0ABQ0U4V4</accession>
<dbReference type="PANTHER" id="PTHR30050">
    <property type="entry name" value="CHROMOSOMAL REPLICATION INITIATOR PROTEIN DNAA"/>
    <property type="match status" value="1"/>
</dbReference>
<organism evidence="15 16">
    <name type="scientific">Halomonas halophila</name>
    <dbReference type="NCBI Taxonomy" id="29573"/>
    <lineage>
        <taxon>Bacteria</taxon>
        <taxon>Pseudomonadati</taxon>
        <taxon>Pseudomonadota</taxon>
        <taxon>Gammaproteobacteria</taxon>
        <taxon>Oceanospirillales</taxon>
        <taxon>Halomonadaceae</taxon>
        <taxon>Halomonas</taxon>
    </lineage>
</organism>
<name>A0ABQ0U4V4_9GAMM</name>
<dbReference type="SUPFAM" id="SSF52540">
    <property type="entry name" value="P-loop containing nucleoside triphosphate hydrolases"/>
    <property type="match status" value="1"/>
</dbReference>
<dbReference type="InterPro" id="IPR010921">
    <property type="entry name" value="Trp_repressor/repl_initiator"/>
</dbReference>
<comment type="similarity">
    <text evidence="1 8 11">Belongs to the DnaA family.</text>
</comment>
<dbReference type="InterPro" id="IPR027417">
    <property type="entry name" value="P-loop_NTPase"/>
</dbReference>
<comment type="caution">
    <text evidence="15">The sequence shown here is derived from an EMBL/GenBank/DDBJ whole genome shotgun (WGS) entry which is preliminary data.</text>
</comment>
<keyword evidence="4 8" id="KW-0547">Nucleotide-binding</keyword>
<evidence type="ECO:0000256" key="7">
    <source>
        <dbReference type="ARBA" id="ARBA00023125"/>
    </source>
</evidence>
<sequence>MSLALWQQCLDTLQDELSSQQFNTWIRPLQAEEGDANQLRLLAPNRFVRDWVSDKYAKRISELMRELSPAKPPKVVVTVGSRRVASPAPQTRELGDPVSAAPRAPAVQTPPRGDVADESEIDQLRDEGAEAPRRPGSERQVQVEGSLKHNSGLNPSFTFETFVEGKSNQLARAASRQVSENPGGAYNPLFLYGGVGLGKTHLMHAVGNALAGRRENARVVYLHSERFVADMVKALQLNAINDFKRFYRSVDALLIDDIQFFAGKERSQEEFFHTFNALLEGGQQMILTSDRYPKEISGVEERLKSRFGWGLTVAIEPPELETRVAILMKKADQAKVDLPHDAAFFIAQKIRSNVRELEGALKKVIADSHFMGRPITQDFIRESLKDLLALQDKQVGVDNIQRTVAEYYKIKLADLLSKRRSRSVARPRQVAMALAKELTNHSLPEIGDAFGGRDHTTVLHACRKVQALQEENADIREDYKNLLRLLTS</sequence>
<dbReference type="InterPro" id="IPR024633">
    <property type="entry name" value="DnaA_N_dom"/>
</dbReference>
<dbReference type="InterPro" id="IPR013317">
    <property type="entry name" value="DnaA_dom"/>
</dbReference>
<dbReference type="SMART" id="SM00382">
    <property type="entry name" value="AAA"/>
    <property type="match status" value="1"/>
</dbReference>
<comment type="subunit">
    <text evidence="8">Oligomerizes as a right-handed, spiral filament on DNA at oriC.</text>
</comment>
<feature type="domain" description="AAA+ ATPase" evidence="13">
    <location>
        <begin position="185"/>
        <end position="376"/>
    </location>
</feature>
<protein>
    <recommendedName>
        <fullName evidence="8 9">Chromosomal replication initiator protein DnaA</fullName>
    </recommendedName>
</protein>
<gene>
    <name evidence="8 15" type="primary">dnaA</name>
    <name evidence="15" type="ORF">HHA04nite_20250</name>
</gene>
<feature type="binding site" evidence="8">
    <location>
        <position position="196"/>
    </location>
    <ligand>
        <name>ATP</name>
        <dbReference type="ChEBI" id="CHEBI:30616"/>
    </ligand>
</feature>
<evidence type="ECO:0000313" key="16">
    <source>
        <dbReference type="Proteomes" id="UP000321121"/>
    </source>
</evidence>
<dbReference type="SUPFAM" id="SSF48295">
    <property type="entry name" value="TrpR-like"/>
    <property type="match status" value="1"/>
</dbReference>